<evidence type="ECO:0000313" key="6">
    <source>
        <dbReference type="EMBL" id="MBV2133601.1"/>
    </source>
</evidence>
<evidence type="ECO:0000256" key="2">
    <source>
        <dbReference type="ARBA" id="ARBA00022525"/>
    </source>
</evidence>
<dbReference type="PROSITE" id="PS00330">
    <property type="entry name" value="HEMOLYSIN_CALCIUM"/>
    <property type="match status" value="1"/>
</dbReference>
<dbReference type="PANTHER" id="PTHR38340:SF1">
    <property type="entry name" value="S-LAYER PROTEIN"/>
    <property type="match status" value="1"/>
</dbReference>
<dbReference type="EMBL" id="JAHRGL010000030">
    <property type="protein sequence ID" value="MBV2133601.1"/>
    <property type="molecule type" value="Genomic_DNA"/>
</dbReference>
<organism evidence="6 7">
    <name type="scientific">Geopseudomonas aromaticivorans</name>
    <dbReference type="NCBI Taxonomy" id="2849492"/>
    <lineage>
        <taxon>Bacteria</taxon>
        <taxon>Pseudomonadati</taxon>
        <taxon>Pseudomonadota</taxon>
        <taxon>Gammaproteobacteria</taxon>
        <taxon>Pseudomonadales</taxon>
        <taxon>Pseudomonadaceae</taxon>
        <taxon>Geopseudomonas</taxon>
    </lineage>
</organism>
<keyword evidence="7" id="KW-1185">Reference proteome</keyword>
<keyword evidence="2" id="KW-0964">Secreted</keyword>
<dbReference type="InterPro" id="IPR018511">
    <property type="entry name" value="Hemolysin-typ_Ca-bd_CS"/>
</dbReference>
<feature type="domain" description="Peptidase M10 serralysin C-terminal" evidence="5">
    <location>
        <begin position="340"/>
        <end position="457"/>
    </location>
</feature>
<dbReference type="Pfam" id="PF08548">
    <property type="entry name" value="Peptidase_M10_C"/>
    <property type="match status" value="1"/>
</dbReference>
<evidence type="ECO:0000256" key="1">
    <source>
        <dbReference type="ARBA" id="ARBA00004613"/>
    </source>
</evidence>
<proteinExistence type="predicted"/>
<dbReference type="Pfam" id="PF00353">
    <property type="entry name" value="HemolysinCabind"/>
    <property type="match status" value="1"/>
</dbReference>
<comment type="caution">
    <text evidence="6">The sequence shown here is derived from an EMBL/GenBank/DDBJ whole genome shotgun (WGS) entry which is preliminary data.</text>
</comment>
<dbReference type="InterPro" id="IPR001343">
    <property type="entry name" value="Hemolysn_Ca-bd"/>
</dbReference>
<evidence type="ECO:0000259" key="5">
    <source>
        <dbReference type="Pfam" id="PF08548"/>
    </source>
</evidence>
<sequence>MAVVKSADTYKLTSVFLEGASDAVEDIGWAAETAFEAAEIVRGGEGAVQVSSGSITLQEEGSDAYGAWSTSGSLSGSYMNDPDNAVARSLKLSYSDKGGDAAYGEVWQENGNVALNLAFNPYQGDVVSLYGGSDKWSESYSYDNSYGDGSSSESGSFSFSGNLSYQSVYNEYYDSYYDEFYGWWDVALLPGSVINSVKSSGSEVWDEYNEDYVGSGNIKTSLALTSNAGFGVSAEGFSGSIDSISFSAKGNYSYYDQAYLVDESYKATGSTPGLTDALNQGDFDAIRQALFSGNDKLTASNKQGSFLQAGAGNDTITGGAGGDYLDGESGNDSLKGSAGNDELRGGTGADKLQGAAGNDTFAFAAGDSNPEARDTIQDFKTGQDTISFDFLATQDDVTLLSGKQSSYNALLVNAEAAFAEGAMVVFGYDAKSGYVLVDSDADQALDMVIALTGIKSNSKIAVSDFSFEALA</sequence>
<comment type="subcellular location">
    <subcellularLocation>
        <location evidence="1">Secreted</location>
    </subcellularLocation>
</comment>
<protein>
    <submittedName>
        <fullName evidence="6">M10 family metallopeptidase C-terminal domain-containing protein</fullName>
    </submittedName>
</protein>
<dbReference type="RefSeq" id="WP_217682047.1">
    <property type="nucleotide sequence ID" value="NZ_JAHRGL010000030.1"/>
</dbReference>
<dbReference type="Proteomes" id="UP000813068">
    <property type="component" value="Unassembled WGS sequence"/>
</dbReference>
<accession>A0ABS6MZ27</accession>
<evidence type="ECO:0000313" key="7">
    <source>
        <dbReference type="Proteomes" id="UP000813068"/>
    </source>
</evidence>
<evidence type="ECO:0000256" key="3">
    <source>
        <dbReference type="ARBA" id="ARBA00022737"/>
    </source>
</evidence>
<feature type="region of interest" description="Disordered" evidence="4">
    <location>
        <begin position="320"/>
        <end position="349"/>
    </location>
</feature>
<dbReference type="InterPro" id="IPR013858">
    <property type="entry name" value="Peptidase_M10B_C"/>
</dbReference>
<name>A0ABS6MZ27_9GAMM</name>
<reference evidence="6 7" key="1">
    <citation type="submission" date="2021-06" db="EMBL/GenBank/DDBJ databases">
        <title>Differences between aerobic and microaerobic xylene degrading microbial communities.</title>
        <authorList>
            <person name="Banerjee S."/>
            <person name="Tancsics A."/>
        </authorList>
    </citation>
    <scope>NUCLEOTIDE SEQUENCE [LARGE SCALE GENOMIC DNA]</scope>
    <source>
        <strain evidence="6 7">MAP12</strain>
    </source>
</reference>
<dbReference type="PANTHER" id="PTHR38340">
    <property type="entry name" value="S-LAYER PROTEIN"/>
    <property type="match status" value="1"/>
</dbReference>
<dbReference type="InterPro" id="IPR050557">
    <property type="entry name" value="RTX_toxin/Mannuronan_C5-epim"/>
</dbReference>
<gene>
    <name evidence="6" type="ORF">KRX52_12440</name>
</gene>
<keyword evidence="3" id="KW-0677">Repeat</keyword>
<evidence type="ECO:0000256" key="4">
    <source>
        <dbReference type="SAM" id="MobiDB-lite"/>
    </source>
</evidence>